<accession>A0A0A9HG44</accession>
<dbReference type="EMBL" id="GBRH01164050">
    <property type="protein sequence ID" value="JAE33846.1"/>
    <property type="molecule type" value="Transcribed_RNA"/>
</dbReference>
<reference evidence="1" key="1">
    <citation type="submission" date="2014-09" db="EMBL/GenBank/DDBJ databases">
        <authorList>
            <person name="Magalhaes I.L.F."/>
            <person name="Oliveira U."/>
            <person name="Santos F.R."/>
            <person name="Vidigal T.H.D.A."/>
            <person name="Brescovit A.D."/>
            <person name="Santos A.J."/>
        </authorList>
    </citation>
    <scope>NUCLEOTIDE SEQUENCE</scope>
    <source>
        <tissue evidence="1">Shoot tissue taken approximately 20 cm above the soil surface</tissue>
    </source>
</reference>
<reference evidence="1" key="2">
    <citation type="journal article" date="2015" name="Data Brief">
        <title>Shoot transcriptome of the giant reed, Arundo donax.</title>
        <authorList>
            <person name="Barrero R.A."/>
            <person name="Guerrero F.D."/>
            <person name="Moolhuijzen P."/>
            <person name="Goolsby J.A."/>
            <person name="Tidwell J."/>
            <person name="Bellgard S.E."/>
            <person name="Bellgard M.I."/>
        </authorList>
    </citation>
    <scope>NUCLEOTIDE SEQUENCE</scope>
    <source>
        <tissue evidence="1">Shoot tissue taken approximately 20 cm above the soil surface</tissue>
    </source>
</reference>
<evidence type="ECO:0000313" key="1">
    <source>
        <dbReference type="EMBL" id="JAE33846.1"/>
    </source>
</evidence>
<name>A0A0A9HG44_ARUDO</name>
<dbReference type="InterPro" id="IPR025886">
    <property type="entry name" value="PP2-like"/>
</dbReference>
<sequence>MLSARALHISWGETPEYWRWIPLTDSTGSLKVLNSWMFAGWKYVARYIARCSRKTQLILLWTRFSGPGGIN</sequence>
<organism evidence="1">
    <name type="scientific">Arundo donax</name>
    <name type="common">Giant reed</name>
    <name type="synonym">Donax arundinaceus</name>
    <dbReference type="NCBI Taxonomy" id="35708"/>
    <lineage>
        <taxon>Eukaryota</taxon>
        <taxon>Viridiplantae</taxon>
        <taxon>Streptophyta</taxon>
        <taxon>Embryophyta</taxon>
        <taxon>Tracheophyta</taxon>
        <taxon>Spermatophyta</taxon>
        <taxon>Magnoliopsida</taxon>
        <taxon>Liliopsida</taxon>
        <taxon>Poales</taxon>
        <taxon>Poaceae</taxon>
        <taxon>PACMAD clade</taxon>
        <taxon>Arundinoideae</taxon>
        <taxon>Arundineae</taxon>
        <taxon>Arundo</taxon>
    </lineage>
</organism>
<dbReference type="AlphaFoldDB" id="A0A0A9HG44"/>
<proteinExistence type="predicted"/>
<dbReference type="Pfam" id="PF14299">
    <property type="entry name" value="PP2"/>
    <property type="match status" value="1"/>
</dbReference>
<protein>
    <submittedName>
        <fullName evidence="1">Uncharacterized protein</fullName>
    </submittedName>
</protein>